<evidence type="ECO:0000259" key="2">
    <source>
        <dbReference type="Pfam" id="PF00931"/>
    </source>
</evidence>
<dbReference type="Pfam" id="PF26355">
    <property type="entry name" value="HTH_VMAP-M9"/>
    <property type="match status" value="1"/>
</dbReference>
<dbReference type="InterPro" id="IPR058651">
    <property type="entry name" value="HTH_VMAP-M9"/>
</dbReference>
<dbReference type="InterPro" id="IPR002182">
    <property type="entry name" value="NB-ARC"/>
</dbReference>
<dbReference type="Gene3D" id="1.25.40.10">
    <property type="entry name" value="Tetratricopeptide repeat domain"/>
    <property type="match status" value="1"/>
</dbReference>
<feature type="repeat" description="TPR" evidence="1">
    <location>
        <begin position="779"/>
        <end position="812"/>
    </location>
</feature>
<dbReference type="PANTHER" id="PTHR47691">
    <property type="entry name" value="REGULATOR-RELATED"/>
    <property type="match status" value="1"/>
</dbReference>
<evidence type="ECO:0000313" key="5">
    <source>
        <dbReference type="Proteomes" id="UP000276103"/>
    </source>
</evidence>
<keyword evidence="1" id="KW-0802">TPR repeat</keyword>
<dbReference type="Gene3D" id="3.40.50.300">
    <property type="entry name" value="P-loop containing nucleotide triphosphate hydrolases"/>
    <property type="match status" value="1"/>
</dbReference>
<dbReference type="SUPFAM" id="SSF48452">
    <property type="entry name" value="TPR-like"/>
    <property type="match status" value="2"/>
</dbReference>
<gene>
    <name evidence="4" type="ORF">DSM107003_07340</name>
</gene>
<dbReference type="SUPFAM" id="SSF52540">
    <property type="entry name" value="P-loop containing nucleoside triphosphate hydrolases"/>
    <property type="match status" value="1"/>
</dbReference>
<evidence type="ECO:0008006" key="6">
    <source>
        <dbReference type="Google" id="ProtNLM"/>
    </source>
</evidence>
<dbReference type="Proteomes" id="UP000276103">
    <property type="component" value="Unassembled WGS sequence"/>
</dbReference>
<dbReference type="InterPro" id="IPR027417">
    <property type="entry name" value="P-loop_NTPase"/>
</dbReference>
<proteinExistence type="predicted"/>
<evidence type="ECO:0000259" key="3">
    <source>
        <dbReference type="Pfam" id="PF26355"/>
    </source>
</evidence>
<evidence type="ECO:0000313" key="4">
    <source>
        <dbReference type="EMBL" id="RUS98715.1"/>
    </source>
</evidence>
<dbReference type="EMBL" id="RSCM01000002">
    <property type="protein sequence ID" value="RUS98715.1"/>
    <property type="molecule type" value="Genomic_DNA"/>
</dbReference>
<dbReference type="Pfam" id="PF00931">
    <property type="entry name" value="NB-ARC"/>
    <property type="match status" value="1"/>
</dbReference>
<protein>
    <recommendedName>
        <fullName evidence="6">NB-ARC domain-containing protein</fullName>
    </recommendedName>
</protein>
<evidence type="ECO:0000256" key="1">
    <source>
        <dbReference type="PROSITE-ProRule" id="PRU00339"/>
    </source>
</evidence>
<sequence>MTAEEALKLLKLVDNWVFEKTIENLSDIQKAIIQQTLEGKKLKDIELVGYANSSIQREYAPKLWKLLEKVTGEKKVGVKNLQVVLERLQKRELSRVSDTVTAEVEENEGENNQIQQFSEACVENVLYYSSESNFVGRDTAINDINNLVNERNKIIVIQAAGGVGKSTLAKQYLNNQGFELVLPLEMAKDKENITAVESVVEEWLKQYFQEEPGREFGITLTRLQRQLQTRKVGILIDNLEPALDKQGRFIEKHSCYVELLRVLADANLQSVTLITSRERLCDDRVNGIYHYPLAVLTVEAWEEFFTTRKTKIDTPSLEAMHKIYGGNAKAMDILFGIMREDYDGDMAAYWQENCTCLETELKNLVESQFNRLQTLDTEVYKLLRRLGCFRYQDVPRVSIDAVLALLWDVSEDKRRNVVKSLRNRCLVEFEKGEYWLHPVIREQGIERLKLSGEWEEVNRKAAEFWTESVKTIETINDARRAFDAYYHYVEITDFDKACSIILNRRLNKWEKPNKWEPGSSLGNSLIKLGLISEINFAVTNIINNIGRINRFYSESKLYSILANILNRKGNIHESITFYQKSEELANQDLEYLISDKSCYSYQETTQKKIELKELKIDCMLNLVLNKIQLFEIEKSWEMCQNIQFILDNESNDFLKRQIVVWFYLAYLYSCINFKKKALFFVKKVEDDQLMDALDIWVGGLRLIFLGMTYKNLQEIKKAEEFYLKAISFGDDTHSILIKAKALTGLAELYRIQNDFKIALSHHSESIEILDKIGAKCDLAEAYYQLGLTYQKMGETENSNTNFNEAIRLFKEMEAPKQVEKVEKAKIGNID</sequence>
<organism evidence="4 5">
    <name type="scientific">Trichormus variabilis SAG 1403-4b</name>
    <dbReference type="NCBI Taxonomy" id="447716"/>
    <lineage>
        <taxon>Bacteria</taxon>
        <taxon>Bacillati</taxon>
        <taxon>Cyanobacteriota</taxon>
        <taxon>Cyanophyceae</taxon>
        <taxon>Nostocales</taxon>
        <taxon>Nostocaceae</taxon>
        <taxon>Trichormus</taxon>
    </lineage>
</organism>
<keyword evidence="5" id="KW-1185">Reference proteome</keyword>
<feature type="domain" description="NB-ARC" evidence="2">
    <location>
        <begin position="144"/>
        <end position="239"/>
    </location>
</feature>
<accession>A0A433UXY2</accession>
<dbReference type="PANTHER" id="PTHR47691:SF3">
    <property type="entry name" value="HTH-TYPE TRANSCRIPTIONAL REGULATOR RV0890C-RELATED"/>
    <property type="match status" value="1"/>
</dbReference>
<dbReference type="InterPro" id="IPR019734">
    <property type="entry name" value="TPR_rpt"/>
</dbReference>
<reference evidence="4 5" key="1">
    <citation type="journal article" date="2019" name="Genome Biol. Evol.">
        <title>Day and night: Metabolic profiles and evolutionary relationships of six axenic non-marine cyanobacteria.</title>
        <authorList>
            <person name="Will S.E."/>
            <person name="Henke P."/>
            <person name="Boedeker C."/>
            <person name="Huang S."/>
            <person name="Brinkmann H."/>
            <person name="Rohde M."/>
            <person name="Jarek M."/>
            <person name="Friedl T."/>
            <person name="Seufert S."/>
            <person name="Schumacher M."/>
            <person name="Overmann J."/>
            <person name="Neumann-Schaal M."/>
            <person name="Petersen J."/>
        </authorList>
    </citation>
    <scope>NUCLEOTIDE SEQUENCE [LARGE SCALE GENOMIC DNA]</scope>
    <source>
        <strain evidence="4 5">SAG 1403-4b</strain>
    </source>
</reference>
<name>A0A433UXY2_ANAVA</name>
<feature type="domain" description="vWA-MoxR associated protein N-terminal HTH" evidence="3">
    <location>
        <begin position="8"/>
        <end position="88"/>
    </location>
</feature>
<dbReference type="SMART" id="SM00028">
    <property type="entry name" value="TPR"/>
    <property type="match status" value="4"/>
</dbReference>
<dbReference type="Pfam" id="PF13181">
    <property type="entry name" value="TPR_8"/>
    <property type="match status" value="2"/>
</dbReference>
<dbReference type="Pfam" id="PF13424">
    <property type="entry name" value="TPR_12"/>
    <property type="match status" value="1"/>
</dbReference>
<comment type="caution">
    <text evidence="4">The sequence shown here is derived from an EMBL/GenBank/DDBJ whole genome shotgun (WGS) entry which is preliminary data.</text>
</comment>
<dbReference type="InterPro" id="IPR011990">
    <property type="entry name" value="TPR-like_helical_dom_sf"/>
</dbReference>
<dbReference type="OrthoDB" id="524729at2"/>
<dbReference type="RefSeq" id="WP_127052320.1">
    <property type="nucleotide sequence ID" value="NZ_RSCM01000002.1"/>
</dbReference>
<dbReference type="PROSITE" id="PS50005">
    <property type="entry name" value="TPR"/>
    <property type="match status" value="1"/>
</dbReference>
<dbReference type="AlphaFoldDB" id="A0A433UXY2"/>